<keyword evidence="4" id="KW-1185">Reference proteome</keyword>
<accession>A0ABM5M701</accession>
<dbReference type="InterPro" id="IPR050645">
    <property type="entry name" value="Histidine_acid_phosphatase"/>
</dbReference>
<comment type="similarity">
    <text evidence="1">Belongs to the histidine acid phosphatase family.</text>
</comment>
<dbReference type="Pfam" id="PF00328">
    <property type="entry name" value="His_Phos_2"/>
    <property type="match status" value="1"/>
</dbReference>
<keyword evidence="2" id="KW-0378">Hydrolase</keyword>
<sequence length="367" mass="41370">MIIYVNYLVILLNQVMKKIIATFTLLFLLIPLGYSEGKLVFVSMITRHGDRAPFANIKNADYDWGTELSELTPIGMHQEFILGSKLRQRYIKNFKLLSCKYKNQSIFVLSSHTNRTVESAQSLLMGLYPAGTGPVLANGQRAINGGFQPIPIMTLSADSKLIQFPYEQYLAVLREYVYNSKIWQDKTKEAEPNFAKWQQILGNKISGLNDVITVGDVLIVAKAHGKPLPKGLSQEDADQIIALTDWGLAQQFKSQKVAYIMGGELTNRIIQDLNNAAEDKSKYKMTYYSGHDLTLLEVMGTLGVPLAEAPGYASNMQFELFKDSDTYKVKLRYDGKYVKLPIMDDDDSCTLDALNKYIQGINKKFQK</sequence>
<dbReference type="PANTHER" id="PTHR11567">
    <property type="entry name" value="ACID PHOSPHATASE-RELATED"/>
    <property type="match status" value="1"/>
</dbReference>
<reference evidence="3" key="1">
    <citation type="submission" date="2011-05" db="EMBL/GenBank/DDBJ databases">
        <authorList>
            <person name="Kuske C.R."/>
            <person name="Challacombe J.F."/>
            <person name="Siddaramappa S."/>
            <person name="Petersen J.M."/>
            <person name="Bruce D.C."/>
        </authorList>
    </citation>
    <scope>NUCLEOTIDE SEQUENCE</scope>
    <source>
        <strain evidence="3">TX077308</strain>
    </source>
</reference>
<dbReference type="PROSITE" id="PS00616">
    <property type="entry name" value="HIS_ACID_PHOSPHAT_1"/>
    <property type="match status" value="1"/>
</dbReference>
<protein>
    <submittedName>
        <fullName evidence="3">Major acid phosphatase Map</fullName>
    </submittedName>
</protein>
<evidence type="ECO:0000256" key="1">
    <source>
        <dbReference type="ARBA" id="ARBA00005375"/>
    </source>
</evidence>
<dbReference type="InterPro" id="IPR029033">
    <property type="entry name" value="His_PPase_superfam"/>
</dbReference>
<gene>
    <name evidence="3" type="ordered locus">F7308_0024</name>
</gene>
<organism evidence="3 4">
    <name type="scientific">Francisella salina</name>
    <dbReference type="NCBI Taxonomy" id="573569"/>
    <lineage>
        <taxon>Bacteria</taxon>
        <taxon>Pseudomonadati</taxon>
        <taxon>Pseudomonadota</taxon>
        <taxon>Gammaproteobacteria</taxon>
        <taxon>Thiotrichales</taxon>
        <taxon>Francisellaceae</taxon>
        <taxon>Francisella</taxon>
    </lineage>
</organism>
<dbReference type="Proteomes" id="UP000000490">
    <property type="component" value="Chromosome"/>
</dbReference>
<dbReference type="EMBL" id="CP002872">
    <property type="protein sequence ID" value="AEI34952.1"/>
    <property type="molecule type" value="Genomic_DNA"/>
</dbReference>
<evidence type="ECO:0000313" key="3">
    <source>
        <dbReference type="EMBL" id="AEI34952.1"/>
    </source>
</evidence>
<evidence type="ECO:0000256" key="2">
    <source>
        <dbReference type="ARBA" id="ARBA00022801"/>
    </source>
</evidence>
<dbReference type="CDD" id="cd07061">
    <property type="entry name" value="HP_HAP_like"/>
    <property type="match status" value="1"/>
</dbReference>
<proteinExistence type="inferred from homology"/>
<dbReference type="InterPro" id="IPR000560">
    <property type="entry name" value="His_Pase_clade-2"/>
</dbReference>
<dbReference type="Gene3D" id="3.40.50.1240">
    <property type="entry name" value="Phosphoglycerate mutase-like"/>
    <property type="match status" value="1"/>
</dbReference>
<evidence type="ECO:0000313" key="4">
    <source>
        <dbReference type="Proteomes" id="UP000000490"/>
    </source>
</evidence>
<name>A0ABM5M701_FRAST</name>
<dbReference type="SUPFAM" id="SSF53254">
    <property type="entry name" value="Phosphoglycerate mutase-like"/>
    <property type="match status" value="1"/>
</dbReference>
<dbReference type="PANTHER" id="PTHR11567:SF110">
    <property type="entry name" value="2-PHOSPHOXYLOSE PHOSPHATASE 1"/>
    <property type="match status" value="1"/>
</dbReference>
<dbReference type="InterPro" id="IPR033379">
    <property type="entry name" value="Acid_Pase_AS"/>
</dbReference>